<feature type="transmembrane region" description="Helical" evidence="1">
    <location>
        <begin position="30"/>
        <end position="54"/>
    </location>
</feature>
<dbReference type="Pfam" id="PF13548">
    <property type="entry name" value="DUF4126"/>
    <property type="match status" value="1"/>
</dbReference>
<protein>
    <submittedName>
        <fullName evidence="3">DUF4126 domain-containing protein</fullName>
    </submittedName>
</protein>
<evidence type="ECO:0000313" key="3">
    <source>
        <dbReference type="EMBL" id="MBQ0957887.1"/>
    </source>
</evidence>
<feature type="transmembrane region" description="Helical" evidence="1">
    <location>
        <begin position="66"/>
        <end position="88"/>
    </location>
</feature>
<keyword evidence="1" id="KW-1133">Transmembrane helix</keyword>
<evidence type="ECO:0000313" key="4">
    <source>
        <dbReference type="Proteomes" id="UP000678374"/>
    </source>
</evidence>
<feature type="transmembrane region" description="Helical" evidence="1">
    <location>
        <begin position="185"/>
        <end position="207"/>
    </location>
</feature>
<proteinExistence type="predicted"/>
<feature type="domain" description="DUF4126" evidence="2">
    <location>
        <begin position="31"/>
        <end position="199"/>
    </location>
</feature>
<reference evidence="3" key="1">
    <citation type="submission" date="2021-04" db="EMBL/GenBank/DDBJ databases">
        <title>The genome sequence of Ideonella sp. 4Y11.</title>
        <authorList>
            <person name="Liu Y."/>
        </authorList>
    </citation>
    <scope>NUCLEOTIDE SEQUENCE</scope>
    <source>
        <strain evidence="3">4Y11</strain>
    </source>
</reference>
<keyword evidence="4" id="KW-1185">Reference proteome</keyword>
<accession>A0A940YFP8</accession>
<dbReference type="InterPro" id="IPR025196">
    <property type="entry name" value="DUF4126"/>
</dbReference>
<evidence type="ECO:0000256" key="1">
    <source>
        <dbReference type="SAM" id="Phobius"/>
    </source>
</evidence>
<keyword evidence="1" id="KW-0472">Membrane</keyword>
<name>A0A940YFP8_9BURK</name>
<dbReference type="RefSeq" id="WP_210800290.1">
    <property type="nucleotide sequence ID" value="NZ_JAGQDE010000002.1"/>
</dbReference>
<sequence>MDLSPVTAAASAVAAGVGQATATWDTSHLVALAAALGWASGLRLYAVVFLTGLAGRLGWVPLPEGLQLLQQPLVLGVAGVLLVVEFLADKIPWIDSAWDAVHTVIRIPAGAALAAGVMGADAGQWQLIAALLGGTLAATAHVAKATTRAAVNTSPEPFSNIALSLLGDAAVPAMLWMAWSHPGWFLMLLTLVVMVMAVMTVMLMRFARRAFGRVRQMLSPAAAQA</sequence>
<organism evidence="3 4">
    <name type="scientific">Ideonella aquatica</name>
    <dbReference type="NCBI Taxonomy" id="2824119"/>
    <lineage>
        <taxon>Bacteria</taxon>
        <taxon>Pseudomonadati</taxon>
        <taxon>Pseudomonadota</taxon>
        <taxon>Betaproteobacteria</taxon>
        <taxon>Burkholderiales</taxon>
        <taxon>Sphaerotilaceae</taxon>
        <taxon>Ideonella</taxon>
    </lineage>
</organism>
<dbReference type="Proteomes" id="UP000678374">
    <property type="component" value="Unassembled WGS sequence"/>
</dbReference>
<gene>
    <name evidence="3" type="ORF">KAK06_02845</name>
</gene>
<dbReference type="EMBL" id="JAGQDE010000002">
    <property type="protein sequence ID" value="MBQ0957887.1"/>
    <property type="molecule type" value="Genomic_DNA"/>
</dbReference>
<feature type="transmembrane region" description="Helical" evidence="1">
    <location>
        <begin position="125"/>
        <end position="146"/>
    </location>
</feature>
<comment type="caution">
    <text evidence="3">The sequence shown here is derived from an EMBL/GenBank/DDBJ whole genome shotgun (WGS) entry which is preliminary data.</text>
</comment>
<keyword evidence="1" id="KW-0812">Transmembrane</keyword>
<dbReference type="AlphaFoldDB" id="A0A940YFP8"/>
<feature type="transmembrane region" description="Helical" evidence="1">
    <location>
        <begin position="158"/>
        <end position="179"/>
    </location>
</feature>
<evidence type="ECO:0000259" key="2">
    <source>
        <dbReference type="Pfam" id="PF13548"/>
    </source>
</evidence>